<evidence type="ECO:0000313" key="1">
    <source>
        <dbReference type="EMBL" id="PTQ12030.1"/>
    </source>
</evidence>
<reference evidence="1 2" key="1">
    <citation type="submission" date="2017-09" db="EMBL/GenBank/DDBJ databases">
        <title>Sphingomonas panjinensis sp.nov., isolated from oil-contaminated soil.</title>
        <authorList>
            <person name="Wang L."/>
            <person name="Chen L."/>
        </authorList>
    </citation>
    <scope>NUCLEOTIDE SEQUENCE [LARGE SCALE GENOMIC DNA]</scope>
    <source>
        <strain evidence="1 2">FW-11</strain>
    </source>
</reference>
<dbReference type="AlphaFoldDB" id="A0A2T5FZ98"/>
<dbReference type="RefSeq" id="WP_107966892.1">
    <property type="nucleotide sequence ID" value="NZ_NWBU01000005.1"/>
</dbReference>
<protein>
    <submittedName>
        <fullName evidence="1">Uncharacterized protein</fullName>
    </submittedName>
</protein>
<proteinExistence type="predicted"/>
<accession>A0A2T5FZ98</accession>
<organism evidence="1 2">
    <name type="scientific">Sphingomonas oleivorans</name>
    <dbReference type="NCBI Taxonomy" id="1735121"/>
    <lineage>
        <taxon>Bacteria</taxon>
        <taxon>Pseudomonadati</taxon>
        <taxon>Pseudomonadota</taxon>
        <taxon>Alphaproteobacteria</taxon>
        <taxon>Sphingomonadales</taxon>
        <taxon>Sphingomonadaceae</taxon>
        <taxon>Sphingomonas</taxon>
    </lineage>
</organism>
<comment type="caution">
    <text evidence="1">The sequence shown here is derived from an EMBL/GenBank/DDBJ whole genome shotgun (WGS) entry which is preliminary data.</text>
</comment>
<gene>
    <name evidence="1" type="ORF">CLG96_05475</name>
</gene>
<evidence type="ECO:0000313" key="2">
    <source>
        <dbReference type="Proteomes" id="UP000244162"/>
    </source>
</evidence>
<dbReference type="OrthoDB" id="7474745at2"/>
<name>A0A2T5FZ98_9SPHN</name>
<dbReference type="EMBL" id="NWBU01000005">
    <property type="protein sequence ID" value="PTQ12030.1"/>
    <property type="molecule type" value="Genomic_DNA"/>
</dbReference>
<sequence length="72" mass="8206">MYRLFPQALLACIANGRTPHPQAIDDVAEKIWREAFQHGSRRRWKDVLPSSIEYRRAMAAAHAAYGMRPAAI</sequence>
<dbReference type="Proteomes" id="UP000244162">
    <property type="component" value="Unassembled WGS sequence"/>
</dbReference>
<keyword evidence="2" id="KW-1185">Reference proteome</keyword>